<dbReference type="OrthoDB" id="3854575at2"/>
<dbReference type="EMBL" id="FONR01000029">
    <property type="protein sequence ID" value="SFG80550.1"/>
    <property type="molecule type" value="Genomic_DNA"/>
</dbReference>
<name>A0A1I2UU51_9ACTN</name>
<accession>A0A1I2UU51</accession>
<evidence type="ECO:0000313" key="1">
    <source>
        <dbReference type="EMBL" id="SFG80550.1"/>
    </source>
</evidence>
<dbReference type="RefSeq" id="WP_075032799.1">
    <property type="nucleotide sequence ID" value="NZ_FONR01000029.1"/>
</dbReference>
<evidence type="ECO:0000313" key="2">
    <source>
        <dbReference type="Proteomes" id="UP000181942"/>
    </source>
</evidence>
<organism evidence="1 2">
    <name type="scientific">Streptomyces mirabilis</name>
    <dbReference type="NCBI Taxonomy" id="68239"/>
    <lineage>
        <taxon>Bacteria</taxon>
        <taxon>Bacillati</taxon>
        <taxon>Actinomycetota</taxon>
        <taxon>Actinomycetes</taxon>
        <taxon>Kitasatosporales</taxon>
        <taxon>Streptomycetaceae</taxon>
        <taxon>Streptomyces</taxon>
    </lineage>
</organism>
<protein>
    <submittedName>
        <fullName evidence="1">Uncharacterized protein</fullName>
    </submittedName>
</protein>
<dbReference type="AlphaFoldDB" id="A0A1I2UU51"/>
<reference evidence="1 2" key="1">
    <citation type="submission" date="2016-10" db="EMBL/GenBank/DDBJ databases">
        <authorList>
            <person name="de Groot N.N."/>
        </authorList>
    </citation>
    <scope>NUCLEOTIDE SEQUENCE [LARGE SCALE GENOMIC DNA]</scope>
    <source>
        <strain evidence="1 2">OK461</strain>
    </source>
</reference>
<proteinExistence type="predicted"/>
<sequence>MPGRRGAQIAFSDSAAKQLENLTDEHQIHALDRALVAISVDPEIGEPIPGDTTHPDPRQYADEIERVRVLYFVTARRTPDISGESTALAGQAFARS</sequence>
<dbReference type="Proteomes" id="UP000181942">
    <property type="component" value="Unassembled WGS sequence"/>
</dbReference>
<gene>
    <name evidence="1" type="ORF">SAMN02787118_12958</name>
</gene>